<accession>A0AC35FY75</accession>
<proteinExistence type="predicted"/>
<evidence type="ECO:0000313" key="1">
    <source>
        <dbReference type="Proteomes" id="UP000887580"/>
    </source>
</evidence>
<reference evidence="2" key="1">
    <citation type="submission" date="2022-11" db="UniProtKB">
        <authorList>
            <consortium name="WormBaseParasite"/>
        </authorList>
    </citation>
    <scope>IDENTIFICATION</scope>
</reference>
<name>A0AC35FY75_9BILA</name>
<protein>
    <submittedName>
        <fullName evidence="2">Uncharacterized protein</fullName>
    </submittedName>
</protein>
<dbReference type="Proteomes" id="UP000887580">
    <property type="component" value="Unplaced"/>
</dbReference>
<dbReference type="WBParaSite" id="PS1159_v2.g22147.t1">
    <property type="protein sequence ID" value="PS1159_v2.g22147.t1"/>
    <property type="gene ID" value="PS1159_v2.g22147"/>
</dbReference>
<sequence>MWFRTPLTKQTLRQLQANGLIKPVVTHSKQVVYTRSTKHSVIQANGDGKRCSEFIYVTLMHTLGIHQWQGGRLEDVLHRVHSKFTLTPAEKKKYRKNNPGNIKSALVKDFDMSLTQCPHSPRLSESPESGKLLVYSKVYNVILNALTAEHTFLDMQQLSPHLSTANLENLHSLITGKYRSKDKYYPKEQSYHRLCLAYYHHNMNIISEMEGSRRVIKKVQRKAKHKGGEYVWRKIKTPPNYSWKKTFNDLIIDNYVNGNIVKPKPRQKKGEQDEEIEEDEGGNDYCVEVDDEFDEYLIDEVHGGRAPSALLRLFEEGDV</sequence>
<evidence type="ECO:0000313" key="2">
    <source>
        <dbReference type="WBParaSite" id="PS1159_v2.g22147.t1"/>
    </source>
</evidence>
<organism evidence="1 2">
    <name type="scientific">Panagrolaimus sp. PS1159</name>
    <dbReference type="NCBI Taxonomy" id="55785"/>
    <lineage>
        <taxon>Eukaryota</taxon>
        <taxon>Metazoa</taxon>
        <taxon>Ecdysozoa</taxon>
        <taxon>Nematoda</taxon>
        <taxon>Chromadorea</taxon>
        <taxon>Rhabditida</taxon>
        <taxon>Tylenchina</taxon>
        <taxon>Panagrolaimomorpha</taxon>
        <taxon>Panagrolaimoidea</taxon>
        <taxon>Panagrolaimidae</taxon>
        <taxon>Panagrolaimus</taxon>
    </lineage>
</organism>